<dbReference type="Gramene" id="TKV92642">
    <property type="protein sequence ID" value="TKV92642"/>
    <property type="gene ID" value="SEVIR_9G173800v2"/>
</dbReference>
<feature type="transmembrane region" description="Helical" evidence="1">
    <location>
        <begin position="41"/>
        <end position="60"/>
    </location>
</feature>
<keyword evidence="1" id="KW-1133">Transmembrane helix</keyword>
<keyword evidence="1" id="KW-0812">Transmembrane</keyword>
<dbReference type="EMBL" id="CM016560">
    <property type="protein sequence ID" value="TKV92642.1"/>
    <property type="molecule type" value="Genomic_DNA"/>
</dbReference>
<sequence>MDHLLQLHVEHHHHGSSLKRCDLGGGDARFGKGADDNASRAVLALAAMASPALLFLSSYFSMVTTRTALFALSNAIFLLLAADCRRWFFSAAAGDVADACFEPAGDVLVKQQGRQQHLEAVAQQRAVQLIAFTEPVMPAISDNTVALVAPEERQDLPATLAPEELLRRLDNGGDATVGLETIVFEEPTCETGEGLDELGCVWQSFGADFSAGALPNSF</sequence>
<evidence type="ECO:0000256" key="1">
    <source>
        <dbReference type="SAM" id="Phobius"/>
    </source>
</evidence>
<evidence type="ECO:0000313" key="3">
    <source>
        <dbReference type="Proteomes" id="UP000298652"/>
    </source>
</evidence>
<proteinExistence type="predicted"/>
<dbReference type="Proteomes" id="UP000298652">
    <property type="component" value="Chromosome 9"/>
</dbReference>
<organism evidence="2 3">
    <name type="scientific">Setaria viridis</name>
    <name type="common">Green bristlegrass</name>
    <name type="synonym">Setaria italica subsp. viridis</name>
    <dbReference type="NCBI Taxonomy" id="4556"/>
    <lineage>
        <taxon>Eukaryota</taxon>
        <taxon>Viridiplantae</taxon>
        <taxon>Streptophyta</taxon>
        <taxon>Embryophyta</taxon>
        <taxon>Tracheophyta</taxon>
        <taxon>Spermatophyta</taxon>
        <taxon>Magnoliopsida</taxon>
        <taxon>Liliopsida</taxon>
        <taxon>Poales</taxon>
        <taxon>Poaceae</taxon>
        <taxon>PACMAD clade</taxon>
        <taxon>Panicoideae</taxon>
        <taxon>Panicodae</taxon>
        <taxon>Paniceae</taxon>
        <taxon>Cenchrinae</taxon>
        <taxon>Setaria</taxon>
    </lineage>
</organism>
<accession>A0A4U6SYM4</accession>
<keyword evidence="3" id="KW-1185">Reference proteome</keyword>
<dbReference type="AlphaFoldDB" id="A0A4U6SYM4"/>
<keyword evidence="1" id="KW-0472">Membrane</keyword>
<evidence type="ECO:0000313" key="2">
    <source>
        <dbReference type="EMBL" id="TKV92642.1"/>
    </source>
</evidence>
<gene>
    <name evidence="2" type="ORF">SEVIR_9G173800v2</name>
</gene>
<protein>
    <submittedName>
        <fullName evidence="2">Uncharacterized protein</fullName>
    </submittedName>
</protein>
<dbReference type="OMA" id="DYYRCFF"/>
<name>A0A4U6SYM4_SETVI</name>
<reference evidence="2" key="1">
    <citation type="submission" date="2019-03" db="EMBL/GenBank/DDBJ databases">
        <title>WGS assembly of Setaria viridis.</title>
        <authorList>
            <person name="Huang P."/>
            <person name="Jenkins J."/>
            <person name="Grimwood J."/>
            <person name="Barry K."/>
            <person name="Healey A."/>
            <person name="Mamidi S."/>
            <person name="Sreedasyam A."/>
            <person name="Shu S."/>
            <person name="Feldman M."/>
            <person name="Wu J."/>
            <person name="Yu Y."/>
            <person name="Chen C."/>
            <person name="Johnson J."/>
            <person name="Rokhsar D."/>
            <person name="Baxter I."/>
            <person name="Schmutz J."/>
            <person name="Brutnell T."/>
            <person name="Kellogg E."/>
        </authorList>
    </citation>
    <scope>NUCLEOTIDE SEQUENCE [LARGE SCALE GENOMIC DNA]</scope>
</reference>